<dbReference type="Proteomes" id="UP000070544">
    <property type="component" value="Unassembled WGS sequence"/>
</dbReference>
<proteinExistence type="predicted"/>
<dbReference type="STRING" id="1344416.A0A139A233"/>
<keyword evidence="7" id="KW-1185">Reference proteome</keyword>
<dbReference type="GO" id="GO:0030213">
    <property type="term" value="P:hyaluronan biosynthetic process"/>
    <property type="evidence" value="ECO:0007669"/>
    <property type="project" value="TreeGrafter"/>
</dbReference>
<keyword evidence="4 6" id="KW-0808">Transferase</keyword>
<dbReference type="EMBL" id="KQ965816">
    <property type="protein sequence ID" value="KXS10749.1"/>
    <property type="molecule type" value="Genomic_DNA"/>
</dbReference>
<dbReference type="InterPro" id="IPR029044">
    <property type="entry name" value="Nucleotide-diphossugar_trans"/>
</dbReference>
<keyword evidence="5" id="KW-0472">Membrane</keyword>
<comment type="subcellular location">
    <subcellularLocation>
        <location evidence="1">Cell membrane</location>
    </subcellularLocation>
</comment>
<evidence type="ECO:0000313" key="7">
    <source>
        <dbReference type="Proteomes" id="UP000070544"/>
    </source>
</evidence>
<evidence type="ECO:0000256" key="3">
    <source>
        <dbReference type="ARBA" id="ARBA00022676"/>
    </source>
</evidence>
<evidence type="ECO:0000256" key="2">
    <source>
        <dbReference type="ARBA" id="ARBA00022475"/>
    </source>
</evidence>
<reference evidence="6 7" key="1">
    <citation type="journal article" date="2015" name="Genome Biol. Evol.">
        <title>Phylogenomic analyses indicate that early fungi evolved digesting cell walls of algal ancestors of land plants.</title>
        <authorList>
            <person name="Chang Y."/>
            <person name="Wang S."/>
            <person name="Sekimoto S."/>
            <person name="Aerts A.L."/>
            <person name="Choi C."/>
            <person name="Clum A."/>
            <person name="LaButti K.M."/>
            <person name="Lindquist E.A."/>
            <person name="Yee Ngan C."/>
            <person name="Ohm R.A."/>
            <person name="Salamov A.A."/>
            <person name="Grigoriev I.V."/>
            <person name="Spatafora J.W."/>
            <person name="Berbee M.L."/>
        </authorList>
    </citation>
    <scope>NUCLEOTIDE SEQUENCE [LARGE SCALE GENOMIC DNA]</scope>
    <source>
        <strain evidence="6 7">JEL478</strain>
    </source>
</reference>
<dbReference type="GO" id="GO:0050501">
    <property type="term" value="F:hyaluronan synthase activity"/>
    <property type="evidence" value="ECO:0007669"/>
    <property type="project" value="TreeGrafter"/>
</dbReference>
<organism evidence="6 7">
    <name type="scientific">Gonapodya prolifera (strain JEL478)</name>
    <name type="common">Monoblepharis prolifera</name>
    <dbReference type="NCBI Taxonomy" id="1344416"/>
    <lineage>
        <taxon>Eukaryota</taxon>
        <taxon>Fungi</taxon>
        <taxon>Fungi incertae sedis</taxon>
        <taxon>Chytridiomycota</taxon>
        <taxon>Chytridiomycota incertae sedis</taxon>
        <taxon>Monoblepharidomycetes</taxon>
        <taxon>Monoblepharidales</taxon>
        <taxon>Gonapodyaceae</taxon>
        <taxon>Gonapodya</taxon>
    </lineage>
</organism>
<sequence>MSRPFLEIFPNGMVARNESEDDLHNIPTELPANLPVLVMQRHRGKRHAMYTGFSFGLFEGGGGVDQIMVTESSTILDEKCMDELSFRMNGTKNCGAVSGSVGIYNSSSLIPFMSSLSSEVIFNMEIAAQSFFSSVTHVSEKLGMYRSDVIYKIREEWIGQKCNFQEDHRHLTNLVLNAVFKTVYTHYATCLTDTPTSFTDLISQQIHSSKSFYGEVLQSICFVSSGKEFDAPLAFGTIGMVISIIAWILGYETYRAFDPIIE</sequence>
<dbReference type="AlphaFoldDB" id="A0A139A233"/>
<gene>
    <name evidence="6" type="ORF">M427DRAFT_47861</name>
</gene>
<dbReference type="SUPFAM" id="SSF53448">
    <property type="entry name" value="Nucleotide-diphospho-sugar transferases"/>
    <property type="match status" value="1"/>
</dbReference>
<evidence type="ECO:0000256" key="5">
    <source>
        <dbReference type="ARBA" id="ARBA00023136"/>
    </source>
</evidence>
<dbReference type="OrthoDB" id="9876900at2759"/>
<evidence type="ECO:0000256" key="4">
    <source>
        <dbReference type="ARBA" id="ARBA00022679"/>
    </source>
</evidence>
<keyword evidence="2" id="KW-1003">Cell membrane</keyword>
<evidence type="ECO:0000313" key="6">
    <source>
        <dbReference type="EMBL" id="KXS10749.1"/>
    </source>
</evidence>
<dbReference type="GO" id="GO:0005886">
    <property type="term" value="C:plasma membrane"/>
    <property type="evidence" value="ECO:0007669"/>
    <property type="project" value="UniProtKB-SubCell"/>
</dbReference>
<name>A0A139A233_GONPJ</name>
<accession>A0A139A233</accession>
<evidence type="ECO:0000256" key="1">
    <source>
        <dbReference type="ARBA" id="ARBA00004236"/>
    </source>
</evidence>
<protein>
    <submittedName>
        <fullName evidence="6">Glycosyltransferase family 2 protein</fullName>
    </submittedName>
</protein>
<keyword evidence="3" id="KW-0328">Glycosyltransferase</keyword>
<dbReference type="GO" id="GO:0085029">
    <property type="term" value="P:extracellular matrix assembly"/>
    <property type="evidence" value="ECO:0007669"/>
    <property type="project" value="TreeGrafter"/>
</dbReference>
<dbReference type="PANTHER" id="PTHR22913">
    <property type="entry name" value="HYALURONAN SYNTHASE"/>
    <property type="match status" value="1"/>
</dbReference>
<dbReference type="PANTHER" id="PTHR22913:SF12">
    <property type="entry name" value="MANNURONAN SYNTHASE"/>
    <property type="match status" value="1"/>
</dbReference>